<sequence length="70" mass="8404">MIFKVFYQESKIQNPKRETTQSLYLDAKSEAEAMQLVQDNTEYNIEYIEQLDDKALEYEQKSADYHLTEF</sequence>
<comment type="function">
    <text evidence="5">A non-essential component of RNA polymerase (RNAP).</text>
</comment>
<evidence type="ECO:0000256" key="5">
    <source>
        <dbReference type="HAMAP-Rule" id="MF_01553"/>
    </source>
</evidence>
<comment type="catalytic activity">
    <reaction evidence="5">
        <text>RNA(n) + a ribonucleoside 5'-triphosphate = RNA(n+1) + diphosphate</text>
        <dbReference type="Rhea" id="RHEA:21248"/>
        <dbReference type="Rhea" id="RHEA-COMP:14527"/>
        <dbReference type="Rhea" id="RHEA-COMP:17342"/>
        <dbReference type="ChEBI" id="CHEBI:33019"/>
        <dbReference type="ChEBI" id="CHEBI:61557"/>
        <dbReference type="ChEBI" id="CHEBI:140395"/>
        <dbReference type="EC" id="2.7.7.6"/>
    </reaction>
</comment>
<dbReference type="GO" id="GO:0006351">
    <property type="term" value="P:DNA-templated transcription"/>
    <property type="evidence" value="ECO:0007669"/>
    <property type="project" value="UniProtKB-UniRule"/>
</dbReference>
<comment type="subunit">
    <text evidence="5">RNAP is composed of a core of 2 alpha, a beta and a beta' subunit. The core is associated with a delta subunit, and at least one of epsilon or omega. When a sigma factor is associated with the core the holoenzyme is formed, which can initiate transcription.</text>
</comment>
<keyword evidence="2 5" id="KW-0808">Transferase</keyword>
<dbReference type="EC" id="2.7.7.6" evidence="5"/>
<evidence type="ECO:0000313" key="6">
    <source>
        <dbReference type="EMBL" id="MBO8441723.1"/>
    </source>
</evidence>
<dbReference type="GO" id="GO:0000428">
    <property type="term" value="C:DNA-directed RNA polymerase complex"/>
    <property type="evidence" value="ECO:0007669"/>
    <property type="project" value="UniProtKB-KW"/>
</dbReference>
<organism evidence="6 7">
    <name type="scientific">Candidatus Gallilactobacillus intestinavium</name>
    <dbReference type="NCBI Taxonomy" id="2840838"/>
    <lineage>
        <taxon>Bacteria</taxon>
        <taxon>Bacillati</taxon>
        <taxon>Bacillota</taxon>
        <taxon>Bacilli</taxon>
        <taxon>Lactobacillales</taxon>
        <taxon>Lactobacillaceae</taxon>
        <taxon>Lactobacillaceae incertae sedis</taxon>
        <taxon>Candidatus Gallilactobacillus</taxon>
    </lineage>
</organism>
<dbReference type="AlphaFoldDB" id="A0A9D9H9J1"/>
<protein>
    <recommendedName>
        <fullName evidence="5">DNA-directed RNA polymerase subunit epsilon</fullName>
        <shortName evidence="5">RNAP epsilon subunit</shortName>
        <ecNumber evidence="5">2.7.7.6</ecNumber>
    </recommendedName>
    <alternativeName>
        <fullName evidence="5">RNA polymerase epsilon subunit</fullName>
    </alternativeName>
    <alternativeName>
        <fullName evidence="5">Transcriptase subunit epsilon</fullName>
    </alternativeName>
</protein>
<evidence type="ECO:0000256" key="1">
    <source>
        <dbReference type="ARBA" id="ARBA00022478"/>
    </source>
</evidence>
<dbReference type="GO" id="GO:0003677">
    <property type="term" value="F:DNA binding"/>
    <property type="evidence" value="ECO:0007669"/>
    <property type="project" value="UniProtKB-UniRule"/>
</dbReference>
<evidence type="ECO:0000256" key="2">
    <source>
        <dbReference type="ARBA" id="ARBA00022679"/>
    </source>
</evidence>
<proteinExistence type="inferred from homology"/>
<reference evidence="6" key="2">
    <citation type="journal article" date="2021" name="PeerJ">
        <title>Extensive microbial diversity within the chicken gut microbiome revealed by metagenomics and culture.</title>
        <authorList>
            <person name="Gilroy R."/>
            <person name="Ravi A."/>
            <person name="Getino M."/>
            <person name="Pursley I."/>
            <person name="Horton D.L."/>
            <person name="Alikhan N.F."/>
            <person name="Baker D."/>
            <person name="Gharbi K."/>
            <person name="Hall N."/>
            <person name="Watson M."/>
            <person name="Adriaenssens E.M."/>
            <person name="Foster-Nyarko E."/>
            <person name="Jarju S."/>
            <person name="Secka A."/>
            <person name="Antonio M."/>
            <person name="Oren A."/>
            <person name="Chaudhuri R.R."/>
            <person name="La Ragione R."/>
            <person name="Hildebrand F."/>
            <person name="Pallen M.J."/>
        </authorList>
    </citation>
    <scope>NUCLEOTIDE SEQUENCE</scope>
    <source>
        <strain evidence="6">C6-149</strain>
    </source>
</reference>
<evidence type="ECO:0000313" key="7">
    <source>
        <dbReference type="Proteomes" id="UP000823614"/>
    </source>
</evidence>
<comment type="caution">
    <text evidence="6">The sequence shown here is derived from an EMBL/GenBank/DDBJ whole genome shotgun (WGS) entry which is preliminary data.</text>
</comment>
<accession>A0A9D9H9J1</accession>
<keyword evidence="3 5" id="KW-0548">Nucleotidyltransferase</keyword>
<dbReference type="EMBL" id="JADIMP010000079">
    <property type="protein sequence ID" value="MBO8441723.1"/>
    <property type="molecule type" value="Genomic_DNA"/>
</dbReference>
<dbReference type="Gene3D" id="3.10.20.730">
    <property type="entry name" value="RNAP, epsilon subunit-like"/>
    <property type="match status" value="1"/>
</dbReference>
<evidence type="ECO:0000256" key="3">
    <source>
        <dbReference type="ARBA" id="ARBA00022695"/>
    </source>
</evidence>
<reference evidence="6" key="1">
    <citation type="submission" date="2020-10" db="EMBL/GenBank/DDBJ databases">
        <authorList>
            <person name="Gilroy R."/>
        </authorList>
    </citation>
    <scope>NUCLEOTIDE SEQUENCE</scope>
    <source>
        <strain evidence="6">C6-149</strain>
    </source>
</reference>
<evidence type="ECO:0000256" key="4">
    <source>
        <dbReference type="ARBA" id="ARBA00023163"/>
    </source>
</evidence>
<dbReference type="HAMAP" id="MF_01553">
    <property type="entry name" value="RNApol_bact_RpoY"/>
    <property type="match status" value="1"/>
</dbReference>
<name>A0A9D9H9J1_9LACO</name>
<dbReference type="InterPro" id="IPR009907">
    <property type="entry name" value="RpoY"/>
</dbReference>
<keyword evidence="1 5" id="KW-0240">DNA-directed RNA polymerase</keyword>
<dbReference type="Pfam" id="PF07288">
    <property type="entry name" value="RpoY"/>
    <property type="match status" value="1"/>
</dbReference>
<gene>
    <name evidence="5" type="primary">rpoY</name>
    <name evidence="6" type="ORF">IAA89_04770</name>
</gene>
<comment type="similarity">
    <text evidence="5">Belongs to the RNA polymerase subunit epsilon family.</text>
</comment>
<dbReference type="Proteomes" id="UP000823614">
    <property type="component" value="Unassembled WGS sequence"/>
</dbReference>
<keyword evidence="4 5" id="KW-0804">Transcription</keyword>
<dbReference type="GO" id="GO:0003899">
    <property type="term" value="F:DNA-directed RNA polymerase activity"/>
    <property type="evidence" value="ECO:0007669"/>
    <property type="project" value="UniProtKB-UniRule"/>
</dbReference>
<dbReference type="NCBIfam" id="NF010188">
    <property type="entry name" value="PRK13667.1"/>
    <property type="match status" value="1"/>
</dbReference>